<keyword evidence="1" id="KW-0732">Signal</keyword>
<dbReference type="PROSITE" id="PS51257">
    <property type="entry name" value="PROKAR_LIPOPROTEIN"/>
    <property type="match status" value="1"/>
</dbReference>
<dbReference type="Gene3D" id="3.10.28.20">
    <property type="entry name" value="Acetamidase/Formamidase-like domains"/>
    <property type="match status" value="1"/>
</dbReference>
<evidence type="ECO:0008006" key="4">
    <source>
        <dbReference type="Google" id="ProtNLM"/>
    </source>
</evidence>
<dbReference type="EMBL" id="CP046072">
    <property type="protein sequence ID" value="QSZ42696.1"/>
    <property type="molecule type" value="Genomic_DNA"/>
</dbReference>
<dbReference type="KEGG" id="saqt:GJV85_11430"/>
<accession>A0A975GDG3</accession>
<gene>
    <name evidence="2" type="ORF">GJV85_11430</name>
</gene>
<name>A0A975GDG3_9BACT</name>
<dbReference type="Proteomes" id="UP000671852">
    <property type="component" value="Chromosome"/>
</dbReference>
<evidence type="ECO:0000313" key="2">
    <source>
        <dbReference type="EMBL" id="QSZ42696.1"/>
    </source>
</evidence>
<dbReference type="AlphaFoldDB" id="A0A975GDG3"/>
<protein>
    <recommendedName>
        <fullName evidence="4">LPP20 family lipoprotein</fullName>
    </recommendedName>
</protein>
<evidence type="ECO:0000256" key="1">
    <source>
        <dbReference type="SAM" id="SignalP"/>
    </source>
</evidence>
<dbReference type="RefSeq" id="WP_207561507.1">
    <property type="nucleotide sequence ID" value="NZ_CP046072.1"/>
</dbReference>
<proteinExistence type="predicted"/>
<feature type="chain" id="PRO_5036810701" description="LPP20 family lipoprotein" evidence="1">
    <location>
        <begin position="26"/>
        <end position="134"/>
    </location>
</feature>
<reference evidence="2" key="2">
    <citation type="submission" date="2021-04" db="EMBL/GenBank/DDBJ databases">
        <title>Isolation and characterization of a novel species of the genus Sulfurimonas.</title>
        <authorList>
            <person name="Fukui M."/>
        </authorList>
    </citation>
    <scope>NUCLEOTIDE SEQUENCE</scope>
    <source>
        <strain evidence="2">H1576</strain>
    </source>
</reference>
<organism evidence="2 3">
    <name type="scientific">Sulfurimonas aquatica</name>
    <dbReference type="NCBI Taxonomy" id="2672570"/>
    <lineage>
        <taxon>Bacteria</taxon>
        <taxon>Pseudomonadati</taxon>
        <taxon>Campylobacterota</taxon>
        <taxon>Epsilonproteobacteria</taxon>
        <taxon>Campylobacterales</taxon>
        <taxon>Sulfurimonadaceae</taxon>
        <taxon>Sulfurimonas</taxon>
    </lineage>
</organism>
<feature type="signal peptide" evidence="1">
    <location>
        <begin position="1"/>
        <end position="25"/>
    </location>
</feature>
<reference evidence="2" key="1">
    <citation type="submission" date="2019-11" db="EMBL/GenBank/DDBJ databases">
        <authorList>
            <person name="Kojima H."/>
        </authorList>
    </citation>
    <scope>NUCLEOTIDE SEQUENCE</scope>
    <source>
        <strain evidence="2">H1576</strain>
    </source>
</reference>
<keyword evidence="3" id="KW-1185">Reference proteome</keyword>
<evidence type="ECO:0000313" key="3">
    <source>
        <dbReference type="Proteomes" id="UP000671852"/>
    </source>
</evidence>
<sequence>MRVVLSTLLFLVLFLVGCNSQPAPSSNNAKPSWIMNPNQDGKIGAVGVANRTYDQKPSSQRKLAITRALDELTLQQGVDVSLNIDKRNTVVNDKSSLTMDTKSSYSASSSVTAHIEKVWQNKMTNELYIWMVMD</sequence>